<dbReference type="Pfam" id="PF05585">
    <property type="entry name" value="DUF1758"/>
    <property type="match status" value="1"/>
</dbReference>
<dbReference type="InterPro" id="IPR005312">
    <property type="entry name" value="DUF1759"/>
</dbReference>
<feature type="region of interest" description="Disordered" evidence="2">
    <location>
        <begin position="320"/>
        <end position="362"/>
    </location>
</feature>
<dbReference type="InterPro" id="IPR001584">
    <property type="entry name" value="Integrase_cat-core"/>
</dbReference>
<dbReference type="SMART" id="SM00343">
    <property type="entry name" value="ZnF_C2HC"/>
    <property type="match status" value="2"/>
</dbReference>
<feature type="compositionally biased region" description="Polar residues" evidence="2">
    <location>
        <begin position="500"/>
        <end position="517"/>
    </location>
</feature>
<feature type="region of interest" description="Disordered" evidence="2">
    <location>
        <begin position="1859"/>
        <end position="1882"/>
    </location>
</feature>
<evidence type="ECO:0000259" key="3">
    <source>
        <dbReference type="PROSITE" id="PS50158"/>
    </source>
</evidence>
<dbReference type="GO" id="GO:0008270">
    <property type="term" value="F:zinc ion binding"/>
    <property type="evidence" value="ECO:0007669"/>
    <property type="project" value="UniProtKB-KW"/>
</dbReference>
<organism evidence="5 6">
    <name type="scientific">Meloidogyne enterolobii</name>
    <name type="common">Root-knot nematode worm</name>
    <name type="synonym">Meloidogyne mayaguensis</name>
    <dbReference type="NCBI Taxonomy" id="390850"/>
    <lineage>
        <taxon>Eukaryota</taxon>
        <taxon>Metazoa</taxon>
        <taxon>Ecdysozoa</taxon>
        <taxon>Nematoda</taxon>
        <taxon>Chromadorea</taxon>
        <taxon>Rhabditida</taxon>
        <taxon>Tylenchina</taxon>
        <taxon>Tylenchomorpha</taxon>
        <taxon>Tylenchoidea</taxon>
        <taxon>Meloidogynidae</taxon>
        <taxon>Meloidogyninae</taxon>
        <taxon>Meloidogyne</taxon>
    </lineage>
</organism>
<dbReference type="InterPro" id="IPR043502">
    <property type="entry name" value="DNA/RNA_pol_sf"/>
</dbReference>
<sequence>MSAPFRNQIRLLVQEAEELLEDPKSFVLPVQTGSISRFHAQIRSLITSLDSESQIVTELFDNITNENDRWMATRTSMTGAERLADNPIYDEFVTDVPYPTTLRKLMKYNRKLHSERGTLSANLPDPSQTTDTLFHLPKLSLPKFSGKCVEFTSFWNAFRVGVHDLSNISDSVKFNYLKECLEGPPLLLVKSLPLTEASYHEAIRLIHENFGNINEINRTLHHAIRKLPVVHSVNGPEILCTELRSFVDQFESLYLQMLEQHFDVNTLPVQMELESKLPPQILEEVFRDKETHGQDWNTDQLRNTLKSILKRKEGVKALRDQKKELNTPDRPSNSPKQFRQVGNFRSPNMPQSSLTFSTSRPNNRPGMYKFPCVFCNHPNHLSHLCSNYNTLQTRKSRLREKKLCFNCYKPDHLARSCQNPITCTNCRNLHPRALCPNLFNPQQQRARNFENYHYGAGSSSQNEFQHQHMTNYTQPIRFENIPRRTIPPLSSVVPPANLYNNYYPQTTKSDTQNSNEIQTERNDSQQPQTNASSLSTQRHPQELPILLKCIKVRFFNPNSPSHARIGFLLLDDASTHSYIQTSEAINLGLKLEPKTVNLGVFSDPNSKPTQTYSTEFGLSLSDGRSLIIRACTINYLTQPTKYIPPTNNSIIGLPELIPPAEVIYPVILLGSDYYYDLEPTPIKRLPSGYTLVSTLLGPIVAGKPYLCSNKLLNSSINFCSQHEGKIIEFLTLEGIGIKEDPGEISEDKVSAQFLKDIKFVDGRYEIKFPFKSDPAHLPIPTNYSLCYGRLRSVLNSLKNDKSLIVKYQDILTEQLQLGIIEKVPTPSQNCVPLHYLPHHPVIRQDKKTVRIVYDGSAKLGKNLSLNECLFSGPNLLNDLVGLLFKFRLSKYIITADIQKAFLQISINPSDRDVTRFLWLKDISIPFSSSNIEIYRFARVPFGLICSPYLLAATIRHHLSKNKSALSQELEENIYVDNILLTASSISEGKQKCLEATKLFATANMKLREFVSNCKQIIEDVPEEDRLPSEKIKFLGIKYCPIEDKFKLSLPNPSENSNPKKCDILSFVASVYDPCGILSPILLPLKLFFQSLWLNDLKWTEPVPEEKLKEWTKLFSEWKELNFSIPRGICPDPLKVKQIELHAFSDASSLAMCAAVYLRVHLPQSIHSTLLFSKTKLKPITKKGQKFTIPKMELVAALIGVRALLYVKSQLPPSYVDENLTLWVDSSVVIGWLNSRLPIKDIFIYNRIKPIRVTPNLKVRHIAGSQNPSDLGTRGVTKPSDLFENDVWLYGPSWLSCATNSWPKENAEIPSFSSNDYKPNVETTETQPIMTFNTTQTLTSIMEINKFSRLPKLLRVTAYILRFIAYNPHPSISSYLKKHPRLTTLNVHVRELRSALKFLIKQEQMYNPPSDHEKNLLGLFNDENNLIRANGRLGNSNLPQNTIMPLLLPANSHLTKLLIYETHILNHHASPLTVLSMLRREFWIIKGRKVVHSVIYKCCLPCRRFKAIPFDRPPFPQFPEKRVTPSRPFSAIGLDFAGPLKLKTENDPLQKFYIILFVCLSTRAISLDIVPNQSAYQFNLAYRRFVSRFGQPEIIYSDSAPTFISFKRSLKPYSPSWIFRIPHAAWRGGHYERFVASIKFHLRRTLSQGIWAKIFPIDEARTIINEIETIINSRPISFDSSNPQEIRPIRPIDFIKPLGQPNLPFSLNEHTPFKIQSTSEDIQNLWTTLKTRRELFWKRWNTDYLMSLREQHKTLTPKSQRNPILGELVIIFDENLPVSHWRTAVISKLINNNDNIPDVAEVRFPSGRVVKRSVNHLLPLETSHELKQRLNPEELQFMEREKKEVLKENKNREKVNNYMFNPEIEPTHPPDHIIQGEDEALKQ</sequence>
<keyword evidence="1" id="KW-0863">Zinc-finger</keyword>
<evidence type="ECO:0000313" key="5">
    <source>
        <dbReference type="EMBL" id="CAD2209348.1"/>
    </source>
</evidence>
<evidence type="ECO:0000313" key="6">
    <source>
        <dbReference type="Proteomes" id="UP000580250"/>
    </source>
</evidence>
<proteinExistence type="predicted"/>
<dbReference type="Gene3D" id="3.10.10.10">
    <property type="entry name" value="HIV Type 1 Reverse Transcriptase, subunit A, domain 1"/>
    <property type="match status" value="1"/>
</dbReference>
<dbReference type="PROSITE" id="PS50158">
    <property type="entry name" value="ZF_CCHC"/>
    <property type="match status" value="1"/>
</dbReference>
<dbReference type="GO" id="GO:0015074">
    <property type="term" value="P:DNA integration"/>
    <property type="evidence" value="ECO:0007669"/>
    <property type="project" value="InterPro"/>
</dbReference>
<dbReference type="InterPro" id="IPR012337">
    <property type="entry name" value="RNaseH-like_sf"/>
</dbReference>
<dbReference type="Proteomes" id="UP000580250">
    <property type="component" value="Unassembled WGS sequence"/>
</dbReference>
<accession>A0A6V7YCN5</accession>
<dbReference type="Gene3D" id="3.30.70.270">
    <property type="match status" value="1"/>
</dbReference>
<dbReference type="GO" id="GO:0042575">
    <property type="term" value="C:DNA polymerase complex"/>
    <property type="evidence" value="ECO:0007669"/>
    <property type="project" value="UniProtKB-ARBA"/>
</dbReference>
<dbReference type="PANTHER" id="PTHR47331:SF5">
    <property type="entry name" value="RIBONUCLEASE H"/>
    <property type="match status" value="1"/>
</dbReference>
<name>A0A6V7YCN5_MELEN</name>
<dbReference type="OrthoDB" id="5920214at2759"/>
<evidence type="ECO:0000256" key="1">
    <source>
        <dbReference type="PROSITE-ProRule" id="PRU00047"/>
    </source>
</evidence>
<dbReference type="GO" id="GO:0003676">
    <property type="term" value="F:nucleic acid binding"/>
    <property type="evidence" value="ECO:0007669"/>
    <property type="project" value="InterPro"/>
</dbReference>
<dbReference type="InterPro" id="IPR008042">
    <property type="entry name" value="Retrotrans_Pao"/>
</dbReference>
<keyword evidence="1" id="KW-0862">Zinc</keyword>
<dbReference type="PROSITE" id="PS50994">
    <property type="entry name" value="INTEGRASE"/>
    <property type="match status" value="1"/>
</dbReference>
<dbReference type="Pfam" id="PF18701">
    <property type="entry name" value="DUF5641"/>
    <property type="match status" value="1"/>
</dbReference>
<dbReference type="Pfam" id="PF00078">
    <property type="entry name" value="RVT_1"/>
    <property type="match status" value="1"/>
</dbReference>
<feature type="compositionally biased region" description="Basic and acidic residues" evidence="2">
    <location>
        <begin position="1864"/>
        <end position="1882"/>
    </location>
</feature>
<dbReference type="InterPro" id="IPR001878">
    <property type="entry name" value="Znf_CCHC"/>
</dbReference>
<dbReference type="Pfam" id="PF05380">
    <property type="entry name" value="Peptidase_A17"/>
    <property type="match status" value="1"/>
</dbReference>
<feature type="domain" description="Integrase catalytic" evidence="4">
    <location>
        <begin position="1523"/>
        <end position="1690"/>
    </location>
</feature>
<dbReference type="Gene3D" id="3.30.420.10">
    <property type="entry name" value="Ribonuclease H-like superfamily/Ribonuclease H"/>
    <property type="match status" value="1"/>
</dbReference>
<reference evidence="5 6" key="1">
    <citation type="submission" date="2020-08" db="EMBL/GenBank/DDBJ databases">
        <authorList>
            <person name="Koutsovoulos G."/>
            <person name="Danchin GJ E."/>
        </authorList>
    </citation>
    <scope>NUCLEOTIDE SEQUENCE [LARGE SCALE GENOMIC DNA]</scope>
</reference>
<evidence type="ECO:0000256" key="2">
    <source>
        <dbReference type="SAM" id="MobiDB-lite"/>
    </source>
</evidence>
<dbReference type="Gene3D" id="4.10.60.10">
    <property type="entry name" value="Zinc finger, CCHC-type"/>
    <property type="match status" value="1"/>
</dbReference>
<dbReference type="SUPFAM" id="SSF56672">
    <property type="entry name" value="DNA/RNA polymerases"/>
    <property type="match status" value="1"/>
</dbReference>
<feature type="compositionally biased region" description="Polar residues" evidence="2">
    <location>
        <begin position="524"/>
        <end position="537"/>
    </location>
</feature>
<keyword evidence="1" id="KW-0479">Metal-binding</keyword>
<feature type="region of interest" description="Disordered" evidence="2">
    <location>
        <begin position="500"/>
        <end position="537"/>
    </location>
</feature>
<dbReference type="PANTHER" id="PTHR47331">
    <property type="entry name" value="PHD-TYPE DOMAIN-CONTAINING PROTEIN"/>
    <property type="match status" value="1"/>
</dbReference>
<protein>
    <submittedName>
        <fullName evidence="5">Uncharacterized protein</fullName>
    </submittedName>
</protein>
<dbReference type="InterPro" id="IPR043128">
    <property type="entry name" value="Rev_trsase/Diguanyl_cyclase"/>
</dbReference>
<comment type="caution">
    <text evidence="5">The sequence shown here is derived from an EMBL/GenBank/DDBJ whole genome shotgun (WGS) entry which is preliminary data.</text>
</comment>
<feature type="compositionally biased region" description="Polar residues" evidence="2">
    <location>
        <begin position="343"/>
        <end position="362"/>
    </location>
</feature>
<feature type="domain" description="CCHC-type" evidence="3">
    <location>
        <begin position="404"/>
        <end position="419"/>
    </location>
</feature>
<dbReference type="InterPro" id="IPR040676">
    <property type="entry name" value="DUF5641"/>
</dbReference>
<gene>
    <name evidence="5" type="ORF">MENT_LOCUS63499</name>
</gene>
<dbReference type="EMBL" id="CAJEWN010004140">
    <property type="protein sequence ID" value="CAD2209348.1"/>
    <property type="molecule type" value="Genomic_DNA"/>
</dbReference>
<evidence type="ECO:0000259" key="4">
    <source>
        <dbReference type="PROSITE" id="PS50994"/>
    </source>
</evidence>
<dbReference type="Pfam" id="PF03564">
    <property type="entry name" value="DUF1759"/>
    <property type="match status" value="1"/>
</dbReference>
<dbReference type="InterPro" id="IPR000477">
    <property type="entry name" value="RT_dom"/>
</dbReference>
<dbReference type="SUPFAM" id="SSF53098">
    <property type="entry name" value="Ribonuclease H-like"/>
    <property type="match status" value="1"/>
</dbReference>
<dbReference type="InterPro" id="IPR008737">
    <property type="entry name" value="DUF1758"/>
</dbReference>
<dbReference type="InterPro" id="IPR036397">
    <property type="entry name" value="RNaseH_sf"/>
</dbReference>